<reference evidence="2 3" key="1">
    <citation type="submission" date="2016-10" db="EMBL/GenBank/DDBJ databases">
        <authorList>
            <person name="de Groot N.N."/>
        </authorList>
    </citation>
    <scope>NUCLEOTIDE SEQUENCE [LARGE SCALE GENOMIC DNA]</scope>
    <source>
        <strain evidence="2 3">IBRC-M10015</strain>
    </source>
</reference>
<keyword evidence="3" id="KW-1185">Reference proteome</keyword>
<dbReference type="Proteomes" id="UP000198856">
    <property type="component" value="Unassembled WGS sequence"/>
</dbReference>
<proteinExistence type="predicted"/>
<evidence type="ECO:0000256" key="1">
    <source>
        <dbReference type="SAM" id="Phobius"/>
    </source>
</evidence>
<sequence length="136" mass="14558">MNARLDRILREELLRSVAWIGLGLVGWATVVDGLAWLDASVSTVFGLPVLTWAVLTAGTISVRYASGADLQMQTQRYSWTSVATGLALNSLAAAYLVVIEGLGVLPVGVACVAITAVTVGWYWYIGWFAPTKLSVQ</sequence>
<protein>
    <submittedName>
        <fullName evidence="2">Uncharacterized protein</fullName>
    </submittedName>
</protein>
<evidence type="ECO:0000313" key="3">
    <source>
        <dbReference type="Proteomes" id="UP000198856"/>
    </source>
</evidence>
<accession>A0A1G8XIW5</accession>
<evidence type="ECO:0000313" key="2">
    <source>
        <dbReference type="EMBL" id="SDJ90174.1"/>
    </source>
</evidence>
<feature type="transmembrane region" description="Helical" evidence="1">
    <location>
        <begin position="77"/>
        <end position="98"/>
    </location>
</feature>
<dbReference type="OrthoDB" id="242667at2157"/>
<dbReference type="RefSeq" id="WP_092703353.1">
    <property type="nucleotide sequence ID" value="NZ_FNFC01000011.1"/>
</dbReference>
<feature type="transmembrane region" description="Helical" evidence="1">
    <location>
        <begin position="12"/>
        <end position="37"/>
    </location>
</feature>
<keyword evidence="1" id="KW-1133">Transmembrane helix</keyword>
<feature type="transmembrane region" description="Helical" evidence="1">
    <location>
        <begin position="104"/>
        <end position="124"/>
    </location>
</feature>
<name>A0A1G8XIW5_9EURY</name>
<organism evidence="2 3">
    <name type="scientific">Halovenus aranensis</name>
    <dbReference type="NCBI Taxonomy" id="890420"/>
    <lineage>
        <taxon>Archaea</taxon>
        <taxon>Methanobacteriati</taxon>
        <taxon>Methanobacteriota</taxon>
        <taxon>Stenosarchaea group</taxon>
        <taxon>Halobacteria</taxon>
        <taxon>Halobacteriales</taxon>
        <taxon>Haloarculaceae</taxon>
        <taxon>Halovenus</taxon>
    </lineage>
</organism>
<keyword evidence="1" id="KW-0472">Membrane</keyword>
<keyword evidence="1" id="KW-0812">Transmembrane</keyword>
<feature type="transmembrane region" description="Helical" evidence="1">
    <location>
        <begin position="43"/>
        <end position="65"/>
    </location>
</feature>
<gene>
    <name evidence="2" type="ORF">SAMN05216226_11190</name>
</gene>
<dbReference type="EMBL" id="FNFC01000011">
    <property type="protein sequence ID" value="SDJ90174.1"/>
    <property type="molecule type" value="Genomic_DNA"/>
</dbReference>
<dbReference type="AlphaFoldDB" id="A0A1G8XIW5"/>